<evidence type="ECO:0000256" key="3">
    <source>
        <dbReference type="ARBA" id="ARBA00022643"/>
    </source>
</evidence>
<dbReference type="EC" id="1.13.12.-" evidence="7"/>
<evidence type="ECO:0000256" key="1">
    <source>
        <dbReference type="ARBA" id="ARBA00009881"/>
    </source>
</evidence>
<comment type="caution">
    <text evidence="7">The sequence shown here is derived from an EMBL/GenBank/DDBJ whole genome shotgun (WGS) entry which is preliminary data.</text>
</comment>
<dbReference type="InterPro" id="IPR013785">
    <property type="entry name" value="Aldolase_TIM"/>
</dbReference>
<accession>A0ABW0FPD8</accession>
<dbReference type="Proteomes" id="UP001596152">
    <property type="component" value="Unassembled WGS sequence"/>
</dbReference>
<evidence type="ECO:0000256" key="6">
    <source>
        <dbReference type="SAM" id="MobiDB-lite"/>
    </source>
</evidence>
<evidence type="ECO:0000256" key="2">
    <source>
        <dbReference type="ARBA" id="ARBA00022630"/>
    </source>
</evidence>
<sequence length="311" mass="32579">MTSPFDTLRLPVFAAPMFLISGPEMVIASCKAGIGGAFPTPNCRTVEDLDRWMDQITGALTPGDAPWIANMITHSTNTRLADDLRLVAEYKPPVVITALGSPKPVMETVKSYGGLVFADVVSMKLAKKAAEAGVDGLACVSAGAGGHTGHLSPFAFISAVRDFFDGYIAVGGGVGDGAGIAGAVAAGADFVYMGTRFLATRESMAQPAYKQMVIDAGPDDLVVSAAVTGTPASWLKPSLRAAGQDPDNLGGPAERSYVSGGDNKRWRDIWAAGQGLEAVRAEEPIADVVAQLEREYLAALKRFETKTARSR</sequence>
<keyword evidence="4 7" id="KW-0560">Oxidoreductase</keyword>
<keyword evidence="8" id="KW-1185">Reference proteome</keyword>
<keyword evidence="3" id="KW-0288">FMN</keyword>
<organism evidence="7 8">
    <name type="scientific">Brevundimonas staleyi</name>
    <dbReference type="NCBI Taxonomy" id="74326"/>
    <lineage>
        <taxon>Bacteria</taxon>
        <taxon>Pseudomonadati</taxon>
        <taxon>Pseudomonadota</taxon>
        <taxon>Alphaproteobacteria</taxon>
        <taxon>Caulobacterales</taxon>
        <taxon>Caulobacteraceae</taxon>
        <taxon>Brevundimonas</taxon>
    </lineage>
</organism>
<evidence type="ECO:0000256" key="4">
    <source>
        <dbReference type="ARBA" id="ARBA00023002"/>
    </source>
</evidence>
<name>A0ABW0FPD8_9CAUL</name>
<dbReference type="InterPro" id="IPR004136">
    <property type="entry name" value="NMO"/>
</dbReference>
<dbReference type="EMBL" id="JBHSLF010000011">
    <property type="protein sequence ID" value="MFC5343222.1"/>
    <property type="molecule type" value="Genomic_DNA"/>
</dbReference>
<dbReference type="GO" id="GO:0016491">
    <property type="term" value="F:oxidoreductase activity"/>
    <property type="evidence" value="ECO:0007669"/>
    <property type="project" value="UniProtKB-KW"/>
</dbReference>
<evidence type="ECO:0000313" key="7">
    <source>
        <dbReference type="EMBL" id="MFC5343222.1"/>
    </source>
</evidence>
<protein>
    <submittedName>
        <fullName evidence="7">NAD(P)H-dependent flavin oxidoreductase</fullName>
        <ecNumber evidence="7">1.13.12.-</ecNumber>
    </submittedName>
</protein>
<dbReference type="SUPFAM" id="SSF51412">
    <property type="entry name" value="Inosine monophosphate dehydrogenase (IMPDH)"/>
    <property type="match status" value="1"/>
</dbReference>
<keyword evidence="2" id="KW-0285">Flavoprotein</keyword>
<evidence type="ECO:0000313" key="8">
    <source>
        <dbReference type="Proteomes" id="UP001596152"/>
    </source>
</evidence>
<comment type="similarity">
    <text evidence="1">Belongs to the nitronate monooxygenase family. NMO class I subfamily.</text>
</comment>
<dbReference type="CDD" id="cd04730">
    <property type="entry name" value="NPD_like"/>
    <property type="match status" value="1"/>
</dbReference>
<dbReference type="PANTHER" id="PTHR42747:SF4">
    <property type="entry name" value="BLR1330 PROTEIN"/>
    <property type="match status" value="1"/>
</dbReference>
<evidence type="ECO:0000256" key="5">
    <source>
        <dbReference type="ARBA" id="ARBA00023033"/>
    </source>
</evidence>
<feature type="region of interest" description="Disordered" evidence="6">
    <location>
        <begin position="238"/>
        <end position="259"/>
    </location>
</feature>
<dbReference type="PANTHER" id="PTHR42747">
    <property type="entry name" value="NITRONATE MONOOXYGENASE-RELATED"/>
    <property type="match status" value="1"/>
</dbReference>
<keyword evidence="5" id="KW-0503">Monooxygenase</keyword>
<dbReference type="Pfam" id="PF03060">
    <property type="entry name" value="NMO"/>
    <property type="match status" value="1"/>
</dbReference>
<proteinExistence type="inferred from homology"/>
<reference evidence="8" key="1">
    <citation type="journal article" date="2019" name="Int. J. Syst. Evol. Microbiol.">
        <title>The Global Catalogue of Microorganisms (GCM) 10K type strain sequencing project: providing services to taxonomists for standard genome sequencing and annotation.</title>
        <authorList>
            <consortium name="The Broad Institute Genomics Platform"/>
            <consortium name="The Broad Institute Genome Sequencing Center for Infectious Disease"/>
            <person name="Wu L."/>
            <person name="Ma J."/>
        </authorList>
    </citation>
    <scope>NUCLEOTIDE SEQUENCE [LARGE SCALE GENOMIC DNA]</scope>
    <source>
        <strain evidence="8">JCM 12125</strain>
    </source>
</reference>
<gene>
    <name evidence="7" type="ORF">ACFPIE_04800</name>
</gene>
<dbReference type="Gene3D" id="3.20.20.70">
    <property type="entry name" value="Aldolase class I"/>
    <property type="match status" value="1"/>
</dbReference>
<dbReference type="RefSeq" id="WP_374038965.1">
    <property type="nucleotide sequence ID" value="NZ_CP169082.1"/>
</dbReference>